<dbReference type="GO" id="GO:0016787">
    <property type="term" value="F:hydrolase activity"/>
    <property type="evidence" value="ECO:0007669"/>
    <property type="project" value="UniProtKB-KW"/>
</dbReference>
<name>A0A1H1RM79_9BRAD</name>
<dbReference type="InterPro" id="IPR022907">
    <property type="entry name" value="VapC_family"/>
</dbReference>
<dbReference type="AlphaFoldDB" id="A0A1H1RM79"/>
<keyword evidence="3 5" id="KW-0479">Metal-binding</keyword>
<feature type="binding site" evidence="5">
    <location>
        <position position="95"/>
    </location>
    <ligand>
        <name>Mg(2+)</name>
        <dbReference type="ChEBI" id="CHEBI:18420"/>
    </ligand>
</feature>
<feature type="binding site" evidence="5">
    <location>
        <position position="7"/>
    </location>
    <ligand>
        <name>Mg(2+)</name>
        <dbReference type="ChEBI" id="CHEBI:18420"/>
    </ligand>
</feature>
<dbReference type="Gene3D" id="3.40.50.1010">
    <property type="entry name" value="5'-nuclease"/>
    <property type="match status" value="1"/>
</dbReference>
<evidence type="ECO:0000313" key="8">
    <source>
        <dbReference type="Proteomes" id="UP000243904"/>
    </source>
</evidence>
<dbReference type="GO" id="GO:0004540">
    <property type="term" value="F:RNA nuclease activity"/>
    <property type="evidence" value="ECO:0007669"/>
    <property type="project" value="InterPro"/>
</dbReference>
<dbReference type="EC" id="3.1.-.-" evidence="5"/>
<dbReference type="PANTHER" id="PTHR38826">
    <property type="entry name" value="RIBONUCLEASE VAPC13"/>
    <property type="match status" value="1"/>
</dbReference>
<evidence type="ECO:0000313" key="7">
    <source>
        <dbReference type="EMBL" id="SDS36815.1"/>
    </source>
</evidence>
<sequence>MPGSFFDTNILIYIASSDPIKADHAEAIIGNGGAISVQVLNELANVARRKMRMSWQDTHAFLSLLRGLLVVHPVAVETHDTGLALAERYNLSIYDAMIAASALHADCDTLWSEDMQHGMVLDGRLRIVSPFSTTR</sequence>
<gene>
    <name evidence="5" type="primary">vapC</name>
    <name evidence="7" type="ORF">SAMN05444158_1843</name>
</gene>
<organism evidence="7 8">
    <name type="scientific">Bradyrhizobium canariense</name>
    <dbReference type="NCBI Taxonomy" id="255045"/>
    <lineage>
        <taxon>Bacteria</taxon>
        <taxon>Pseudomonadati</taxon>
        <taxon>Pseudomonadota</taxon>
        <taxon>Alphaproteobacteria</taxon>
        <taxon>Hyphomicrobiales</taxon>
        <taxon>Nitrobacteraceae</taxon>
        <taxon>Bradyrhizobium</taxon>
    </lineage>
</organism>
<dbReference type="EMBL" id="LT629750">
    <property type="protein sequence ID" value="SDS36815.1"/>
    <property type="molecule type" value="Genomic_DNA"/>
</dbReference>
<evidence type="ECO:0000256" key="1">
    <source>
        <dbReference type="ARBA" id="ARBA00022649"/>
    </source>
</evidence>
<comment type="cofactor">
    <cofactor evidence="5">
        <name>Mg(2+)</name>
        <dbReference type="ChEBI" id="CHEBI:18420"/>
    </cofactor>
</comment>
<dbReference type="CDD" id="cd18692">
    <property type="entry name" value="PIN_VapC-like"/>
    <property type="match status" value="1"/>
</dbReference>
<comment type="similarity">
    <text evidence="5">Belongs to the PINc/VapC protein family.</text>
</comment>
<proteinExistence type="inferred from homology"/>
<evidence type="ECO:0000256" key="5">
    <source>
        <dbReference type="HAMAP-Rule" id="MF_00265"/>
    </source>
</evidence>
<reference evidence="8" key="1">
    <citation type="submission" date="2016-10" db="EMBL/GenBank/DDBJ databases">
        <authorList>
            <person name="Varghese N."/>
            <person name="Submissions S."/>
        </authorList>
    </citation>
    <scope>NUCLEOTIDE SEQUENCE [LARGE SCALE GENOMIC DNA]</scope>
    <source>
        <strain evidence="8">GAS369</strain>
    </source>
</reference>
<dbReference type="SUPFAM" id="SSF88723">
    <property type="entry name" value="PIN domain-like"/>
    <property type="match status" value="1"/>
</dbReference>
<comment type="function">
    <text evidence="5">Toxic component of a toxin-antitoxin (TA) system. An RNase.</text>
</comment>
<evidence type="ECO:0000256" key="3">
    <source>
        <dbReference type="ARBA" id="ARBA00022723"/>
    </source>
</evidence>
<dbReference type="InterPro" id="IPR052106">
    <property type="entry name" value="PINc/VapC_TA"/>
</dbReference>
<dbReference type="PANTHER" id="PTHR38826:SF5">
    <property type="entry name" value="RIBONUCLEASE VAPC13"/>
    <property type="match status" value="1"/>
</dbReference>
<dbReference type="GO" id="GO:0090729">
    <property type="term" value="F:toxin activity"/>
    <property type="evidence" value="ECO:0007669"/>
    <property type="project" value="UniProtKB-KW"/>
</dbReference>
<dbReference type="Proteomes" id="UP000243904">
    <property type="component" value="Chromosome I"/>
</dbReference>
<keyword evidence="5" id="KW-0800">Toxin</keyword>
<dbReference type="RefSeq" id="WP_146687005.1">
    <property type="nucleotide sequence ID" value="NZ_LT629750.1"/>
</dbReference>
<dbReference type="Pfam" id="PF01850">
    <property type="entry name" value="PIN"/>
    <property type="match status" value="1"/>
</dbReference>
<dbReference type="InterPro" id="IPR002716">
    <property type="entry name" value="PIN_dom"/>
</dbReference>
<accession>A0A1H1RM79</accession>
<keyword evidence="4 5" id="KW-0378">Hydrolase</keyword>
<keyword evidence="2 5" id="KW-0540">Nuclease</keyword>
<dbReference type="InterPro" id="IPR029060">
    <property type="entry name" value="PIN-like_dom_sf"/>
</dbReference>
<keyword evidence="8" id="KW-1185">Reference proteome</keyword>
<dbReference type="HAMAP" id="MF_00265">
    <property type="entry name" value="VapC_Nob1"/>
    <property type="match status" value="1"/>
</dbReference>
<keyword evidence="1 5" id="KW-1277">Toxin-antitoxin system</keyword>
<evidence type="ECO:0000256" key="2">
    <source>
        <dbReference type="ARBA" id="ARBA00022722"/>
    </source>
</evidence>
<evidence type="ECO:0000256" key="4">
    <source>
        <dbReference type="ARBA" id="ARBA00022801"/>
    </source>
</evidence>
<feature type="domain" description="PIN" evidence="6">
    <location>
        <begin position="5"/>
        <end position="114"/>
    </location>
</feature>
<keyword evidence="5" id="KW-0460">Magnesium</keyword>
<evidence type="ECO:0000259" key="6">
    <source>
        <dbReference type="Pfam" id="PF01850"/>
    </source>
</evidence>
<protein>
    <recommendedName>
        <fullName evidence="5">Ribonuclease VapC</fullName>
        <shortName evidence="5">RNase VapC</shortName>
        <ecNumber evidence="5">3.1.-.-</ecNumber>
    </recommendedName>
    <alternativeName>
        <fullName evidence="5">Toxin VapC</fullName>
    </alternativeName>
</protein>
<dbReference type="GO" id="GO:0000287">
    <property type="term" value="F:magnesium ion binding"/>
    <property type="evidence" value="ECO:0007669"/>
    <property type="project" value="UniProtKB-UniRule"/>
</dbReference>